<keyword evidence="7" id="KW-0539">Nucleus</keyword>
<evidence type="ECO:0000313" key="10">
    <source>
        <dbReference type="EMBL" id="KAK0391837.1"/>
    </source>
</evidence>
<dbReference type="AlphaFoldDB" id="A0AA39GQS2"/>
<dbReference type="Proteomes" id="UP001175261">
    <property type="component" value="Unassembled WGS sequence"/>
</dbReference>
<dbReference type="Pfam" id="PF04082">
    <property type="entry name" value="Fungal_trans"/>
    <property type="match status" value="1"/>
</dbReference>
<keyword evidence="6" id="KW-0804">Transcription</keyword>
<dbReference type="InterPro" id="IPR007219">
    <property type="entry name" value="XnlR_reg_dom"/>
</dbReference>
<gene>
    <name evidence="10" type="ORF">NLU13_1336</name>
</gene>
<feature type="compositionally biased region" description="Basic and acidic residues" evidence="8">
    <location>
        <begin position="564"/>
        <end position="575"/>
    </location>
</feature>
<dbReference type="InterPro" id="IPR051615">
    <property type="entry name" value="Transcr_Regulatory_Elem"/>
</dbReference>
<dbReference type="PROSITE" id="PS50048">
    <property type="entry name" value="ZN2_CY6_FUNGAL_2"/>
    <property type="match status" value="1"/>
</dbReference>
<evidence type="ECO:0000313" key="11">
    <source>
        <dbReference type="Proteomes" id="UP001175261"/>
    </source>
</evidence>
<keyword evidence="5" id="KW-0238">DNA-binding</keyword>
<name>A0AA39GQS2_SARSR</name>
<feature type="region of interest" description="Disordered" evidence="8">
    <location>
        <begin position="557"/>
        <end position="582"/>
    </location>
</feature>
<dbReference type="Pfam" id="PF00172">
    <property type="entry name" value="Zn_clus"/>
    <property type="match status" value="1"/>
</dbReference>
<evidence type="ECO:0000256" key="3">
    <source>
        <dbReference type="ARBA" id="ARBA00022833"/>
    </source>
</evidence>
<dbReference type="CDD" id="cd12148">
    <property type="entry name" value="fungal_TF_MHR"/>
    <property type="match status" value="1"/>
</dbReference>
<keyword evidence="4" id="KW-0805">Transcription regulation</keyword>
<reference evidence="10" key="1">
    <citation type="submission" date="2022-10" db="EMBL/GenBank/DDBJ databases">
        <title>Determination and structural analysis of whole genome sequence of Sarocladium strictum F4-1.</title>
        <authorList>
            <person name="Hu L."/>
            <person name="Jiang Y."/>
        </authorList>
    </citation>
    <scope>NUCLEOTIDE SEQUENCE</scope>
    <source>
        <strain evidence="10">F4-1</strain>
    </source>
</reference>
<feature type="domain" description="Zn(2)-C6 fungal-type" evidence="9">
    <location>
        <begin position="13"/>
        <end position="43"/>
    </location>
</feature>
<evidence type="ECO:0000256" key="7">
    <source>
        <dbReference type="ARBA" id="ARBA00023242"/>
    </source>
</evidence>
<dbReference type="GO" id="GO:0000981">
    <property type="term" value="F:DNA-binding transcription factor activity, RNA polymerase II-specific"/>
    <property type="evidence" value="ECO:0007669"/>
    <property type="project" value="InterPro"/>
</dbReference>
<dbReference type="InterPro" id="IPR001138">
    <property type="entry name" value="Zn2Cys6_DnaBD"/>
</dbReference>
<keyword evidence="2" id="KW-0479">Metal-binding</keyword>
<dbReference type="CDD" id="cd00067">
    <property type="entry name" value="GAL4"/>
    <property type="match status" value="1"/>
</dbReference>
<proteinExistence type="predicted"/>
<comment type="subcellular location">
    <subcellularLocation>
        <location evidence="1">Nucleus</location>
    </subcellularLocation>
</comment>
<keyword evidence="3" id="KW-0862">Zinc</keyword>
<dbReference type="PANTHER" id="PTHR31313:SF78">
    <property type="entry name" value="TRANSCRIPTION FACTOR DOMAIN-CONTAINING PROTEIN"/>
    <property type="match status" value="1"/>
</dbReference>
<dbReference type="InterPro" id="IPR036864">
    <property type="entry name" value="Zn2-C6_fun-type_DNA-bd_sf"/>
</dbReference>
<evidence type="ECO:0000259" key="9">
    <source>
        <dbReference type="PROSITE" id="PS50048"/>
    </source>
</evidence>
<dbReference type="SMART" id="SM00906">
    <property type="entry name" value="Fungal_trans"/>
    <property type="match status" value="1"/>
</dbReference>
<accession>A0AA39GQS2</accession>
<dbReference type="GO" id="GO:0006351">
    <property type="term" value="P:DNA-templated transcription"/>
    <property type="evidence" value="ECO:0007669"/>
    <property type="project" value="InterPro"/>
</dbReference>
<keyword evidence="11" id="KW-1185">Reference proteome</keyword>
<organism evidence="10 11">
    <name type="scientific">Sarocladium strictum</name>
    <name type="common">Black bundle disease fungus</name>
    <name type="synonym">Acremonium strictum</name>
    <dbReference type="NCBI Taxonomy" id="5046"/>
    <lineage>
        <taxon>Eukaryota</taxon>
        <taxon>Fungi</taxon>
        <taxon>Dikarya</taxon>
        <taxon>Ascomycota</taxon>
        <taxon>Pezizomycotina</taxon>
        <taxon>Sordariomycetes</taxon>
        <taxon>Hypocreomycetidae</taxon>
        <taxon>Hypocreales</taxon>
        <taxon>Sarocladiaceae</taxon>
        <taxon>Sarocladium</taxon>
    </lineage>
</organism>
<protein>
    <recommendedName>
        <fullName evidence="9">Zn(2)-C6 fungal-type domain-containing protein</fullName>
    </recommendedName>
</protein>
<evidence type="ECO:0000256" key="4">
    <source>
        <dbReference type="ARBA" id="ARBA00023015"/>
    </source>
</evidence>
<evidence type="ECO:0000256" key="1">
    <source>
        <dbReference type="ARBA" id="ARBA00004123"/>
    </source>
</evidence>
<dbReference type="PANTHER" id="PTHR31313">
    <property type="entry name" value="TY1 ENHANCER ACTIVATOR"/>
    <property type="match status" value="1"/>
</dbReference>
<evidence type="ECO:0000256" key="8">
    <source>
        <dbReference type="SAM" id="MobiDB-lite"/>
    </source>
</evidence>
<evidence type="ECO:0000256" key="5">
    <source>
        <dbReference type="ARBA" id="ARBA00023125"/>
    </source>
</evidence>
<sequence length="628" mass="71416">MPTSWTRQRVSQACTVCQIKKIKCGGELPECKTCVRQNRKCSYGISRRNTRKSLLPPVPTTPLASTPDDTVLSVSAHTDEVEHGASQSSTRLSEPYVSPEHAVQLFERYFRHIHPIWPLLYKPIYDPIGYHGLAEYLPKSVSYAIFAIAICLHEETESARSTLTAGDGTLTPLLDVSANHFFESALLELQSGKQGKKDMNMLHALRPSIPHCQTLTILALQQHGVAEFPRASLLCNLAATMAIDLRLHRCCGPEGSVERQVGSRLWWNIYVLEKMMSFEMGRPMAWRFEEADAPFPSTEESDEFELFRPPKEGARDARHLAPLQKLQTLTAFHTTIDLCRLMERVSCEIYSLGARRMIKESPKSGDATRMRLWRDVQEWRLQRQNSALCLDLGRDGAMLPVVVTNHVQIYAVTIILHRPFMSSWLQHLSVTGQPLFETPSPVETCYRAAEEICRILEVYSRYIPQLPCDLIFAIFTAASMLLQQIRNSSTELPDRQDRLKLCLSWLSVFAKNWSNAREREKMLYERTCICFCLSRDDTWYGAGQEYKVYDSPASPLLRDSPPVRTKDSTVSRPAREGTPQSEIPVVADGEHLSFLQNLSNEVADASDSCGDFNMDFWMFLEGQHMWSR</sequence>
<dbReference type="SUPFAM" id="SSF57701">
    <property type="entry name" value="Zn2/Cys6 DNA-binding domain"/>
    <property type="match status" value="1"/>
</dbReference>
<dbReference type="Gene3D" id="4.10.240.10">
    <property type="entry name" value="Zn(2)-C6 fungal-type DNA-binding domain"/>
    <property type="match status" value="1"/>
</dbReference>
<evidence type="ECO:0000256" key="2">
    <source>
        <dbReference type="ARBA" id="ARBA00022723"/>
    </source>
</evidence>
<dbReference type="GO" id="GO:0008270">
    <property type="term" value="F:zinc ion binding"/>
    <property type="evidence" value="ECO:0007669"/>
    <property type="project" value="InterPro"/>
</dbReference>
<dbReference type="GO" id="GO:0003677">
    <property type="term" value="F:DNA binding"/>
    <property type="evidence" value="ECO:0007669"/>
    <property type="project" value="UniProtKB-KW"/>
</dbReference>
<comment type="caution">
    <text evidence="10">The sequence shown here is derived from an EMBL/GenBank/DDBJ whole genome shotgun (WGS) entry which is preliminary data.</text>
</comment>
<dbReference type="EMBL" id="JAPDFR010000001">
    <property type="protein sequence ID" value="KAK0391837.1"/>
    <property type="molecule type" value="Genomic_DNA"/>
</dbReference>
<evidence type="ECO:0000256" key="6">
    <source>
        <dbReference type="ARBA" id="ARBA00023163"/>
    </source>
</evidence>
<dbReference type="GO" id="GO:0005634">
    <property type="term" value="C:nucleus"/>
    <property type="evidence" value="ECO:0007669"/>
    <property type="project" value="UniProtKB-SubCell"/>
</dbReference>
<dbReference type="SMART" id="SM00066">
    <property type="entry name" value="GAL4"/>
    <property type="match status" value="1"/>
</dbReference>